<accession>A0A2S3ZUN3</accession>
<dbReference type="InterPro" id="IPR027417">
    <property type="entry name" value="P-loop_NTPase"/>
</dbReference>
<dbReference type="GO" id="GO:0005524">
    <property type="term" value="F:ATP binding"/>
    <property type="evidence" value="ECO:0007669"/>
    <property type="project" value="UniProtKB-KW"/>
</dbReference>
<dbReference type="Proteomes" id="UP000237061">
    <property type="component" value="Unassembled WGS sequence"/>
</dbReference>
<dbReference type="InterPro" id="IPR002789">
    <property type="entry name" value="HerA_central"/>
</dbReference>
<dbReference type="PANTHER" id="PTHR42957">
    <property type="entry name" value="HELICASE MJ1565-RELATED"/>
    <property type="match status" value="1"/>
</dbReference>
<dbReference type="Pfam" id="PF01935">
    <property type="entry name" value="DUF87"/>
    <property type="match status" value="1"/>
</dbReference>
<organism evidence="2 3">
    <name type="scientific">Arthrobacter glacialis</name>
    <dbReference type="NCBI Taxonomy" id="1664"/>
    <lineage>
        <taxon>Bacteria</taxon>
        <taxon>Bacillati</taxon>
        <taxon>Actinomycetota</taxon>
        <taxon>Actinomycetes</taxon>
        <taxon>Micrococcales</taxon>
        <taxon>Micrococcaceae</taxon>
        <taxon>Arthrobacter</taxon>
    </lineage>
</organism>
<keyword evidence="2" id="KW-0547">Nucleotide-binding</keyword>
<protein>
    <submittedName>
        <fullName evidence="2">ATP-binding protein</fullName>
    </submittedName>
</protein>
<dbReference type="Gene3D" id="3.40.50.300">
    <property type="entry name" value="P-loop containing nucleotide triphosphate hydrolases"/>
    <property type="match status" value="2"/>
</dbReference>
<evidence type="ECO:0000313" key="3">
    <source>
        <dbReference type="Proteomes" id="UP000237061"/>
    </source>
</evidence>
<dbReference type="AlphaFoldDB" id="A0A2S3ZUN3"/>
<evidence type="ECO:0000313" key="2">
    <source>
        <dbReference type="EMBL" id="POH72682.1"/>
    </source>
</evidence>
<name>A0A2S3ZUN3_ARTGL</name>
<comment type="caution">
    <text evidence="2">The sequence shown here is derived from an EMBL/GenBank/DDBJ whole genome shotgun (WGS) entry which is preliminary data.</text>
</comment>
<reference evidence="2 3" key="1">
    <citation type="submission" date="2018-01" db="EMBL/GenBank/DDBJ databases">
        <title>Arthrobacter sp. nov., from glaciers in China.</title>
        <authorList>
            <person name="Liu Q."/>
            <person name="Xin Y.-H."/>
        </authorList>
    </citation>
    <scope>NUCLEOTIDE SEQUENCE [LARGE SCALE GENOMIC DNA]</scope>
    <source>
        <strain evidence="2 3">HLT2-12-2</strain>
    </source>
</reference>
<keyword evidence="2" id="KW-0067">ATP-binding</keyword>
<sequence>MIELLYGNTAAPLVIGSYVSGGDIPARLLPNRFNRHTFWCGQSGSGKTYALGVVLEQILIHSALPMVILDPNADFVRLSEPNSHGGQAGAASVIADRDIQILRPGPNGPDSLRVRFRDMSLQSKAAVLRLHPLTDHAEYNELIHLEQTVGIVSPELIVPTLRARESKAAQTLAARIENLRVTEWQVWAAGAKAVTDVLEERPDATVLDLGGFAYPDESLVVALAVLDDLWEKREQRRPILIVIDEAHNLCSAEQNSPLNVAVRERIIQIAAEGRKFGLWLLLSTQRPSRVHPSIISQCDNLALMKMSSPHDLEELATIFGFVPAAMFARSPGFRQGEALFAGGFVPAPTIVTMGARLTHEGGADVGVPMRQP</sequence>
<dbReference type="InterPro" id="IPR008571">
    <property type="entry name" value="HerA-like"/>
</dbReference>
<dbReference type="PANTHER" id="PTHR42957:SF1">
    <property type="entry name" value="HELICASE MJ1565-RELATED"/>
    <property type="match status" value="1"/>
</dbReference>
<dbReference type="EMBL" id="PPXC01000012">
    <property type="protein sequence ID" value="POH72682.1"/>
    <property type="molecule type" value="Genomic_DNA"/>
</dbReference>
<proteinExistence type="predicted"/>
<feature type="domain" description="Helicase HerA central" evidence="1">
    <location>
        <begin position="14"/>
        <end position="150"/>
    </location>
</feature>
<gene>
    <name evidence="2" type="ORF">CVS27_14560</name>
</gene>
<dbReference type="SUPFAM" id="SSF52540">
    <property type="entry name" value="P-loop containing nucleoside triphosphate hydrolases"/>
    <property type="match status" value="1"/>
</dbReference>
<keyword evidence="3" id="KW-1185">Reference proteome</keyword>
<evidence type="ECO:0000259" key="1">
    <source>
        <dbReference type="Pfam" id="PF01935"/>
    </source>
</evidence>